<dbReference type="InterPro" id="IPR029058">
    <property type="entry name" value="AB_hydrolase_fold"/>
</dbReference>
<proteinExistence type="predicted"/>
<organism evidence="1 2">
    <name type="scientific">Legionella lansingensis</name>
    <dbReference type="NCBI Taxonomy" id="45067"/>
    <lineage>
        <taxon>Bacteria</taxon>
        <taxon>Pseudomonadati</taxon>
        <taxon>Pseudomonadota</taxon>
        <taxon>Gammaproteobacteria</taxon>
        <taxon>Legionellales</taxon>
        <taxon>Legionellaceae</taxon>
        <taxon>Legionella</taxon>
    </lineage>
</organism>
<dbReference type="STRING" id="45067.Llan_1519"/>
<name>A0A0W0VQ73_9GAMM</name>
<dbReference type="RefSeq" id="WP_028374125.1">
    <property type="nucleotide sequence ID" value="NZ_CAAAJD010000044.1"/>
</dbReference>
<evidence type="ECO:0000313" key="1">
    <source>
        <dbReference type="EMBL" id="KTD21945.1"/>
    </source>
</evidence>
<dbReference type="SUPFAM" id="SSF53474">
    <property type="entry name" value="alpha/beta-Hydrolases"/>
    <property type="match status" value="1"/>
</dbReference>
<dbReference type="Proteomes" id="UP000054869">
    <property type="component" value="Unassembled WGS sequence"/>
</dbReference>
<sequence length="103" mass="11706">MTIITKNSILKFRYFDFKKIIRSLIKRVNLKPCYLLIPGPWLKEINSSSLVIAAEEDIITLPTESEELAKMLPDATFTLIPGAHSSPIEQSQKINQLILQFCS</sequence>
<gene>
    <name evidence="1" type="primary">mhpC_1</name>
    <name evidence="1" type="ORF">Llan_1519</name>
</gene>
<dbReference type="AlphaFoldDB" id="A0A0W0VQ73"/>
<dbReference type="EMBL" id="LNYI01000030">
    <property type="protein sequence ID" value="KTD21945.1"/>
    <property type="molecule type" value="Genomic_DNA"/>
</dbReference>
<keyword evidence="2" id="KW-1185">Reference proteome</keyword>
<dbReference type="Gene3D" id="3.40.50.1820">
    <property type="entry name" value="alpha/beta hydrolase"/>
    <property type="match status" value="1"/>
</dbReference>
<dbReference type="PATRIC" id="fig|45067.4.peg.1592"/>
<accession>A0A0W0VQ73</accession>
<protein>
    <submittedName>
        <fullName evidence="1">Lipolytic enzyme</fullName>
    </submittedName>
</protein>
<comment type="caution">
    <text evidence="1">The sequence shown here is derived from an EMBL/GenBank/DDBJ whole genome shotgun (WGS) entry which is preliminary data.</text>
</comment>
<evidence type="ECO:0000313" key="2">
    <source>
        <dbReference type="Proteomes" id="UP000054869"/>
    </source>
</evidence>
<dbReference type="eggNOG" id="COG2267">
    <property type="taxonomic scope" value="Bacteria"/>
</dbReference>
<dbReference type="OrthoDB" id="7057597at2"/>
<reference evidence="1 2" key="1">
    <citation type="submission" date="2015-11" db="EMBL/GenBank/DDBJ databases">
        <title>Genomic analysis of 38 Legionella species identifies large and diverse effector repertoires.</title>
        <authorList>
            <person name="Burstein D."/>
            <person name="Amaro F."/>
            <person name="Zusman T."/>
            <person name="Lifshitz Z."/>
            <person name="Cohen O."/>
            <person name="Gilbert J.A."/>
            <person name="Pupko T."/>
            <person name="Shuman H.A."/>
            <person name="Segal G."/>
        </authorList>
    </citation>
    <scope>NUCLEOTIDE SEQUENCE [LARGE SCALE GENOMIC DNA]</scope>
    <source>
        <strain evidence="1 2">ATCC 49751</strain>
    </source>
</reference>